<comment type="caution">
    <text evidence="2">The sequence shown here is derived from an EMBL/GenBank/DDBJ whole genome shotgun (WGS) entry which is preliminary data.</text>
</comment>
<sequence>MPHWTECITFILIIMIQPNMISPLQKDPSTSSSSKDTMNHTVACIQLRLGQYLCNNTNIDPATQQPHGCSKETWTAKINCIAVDGLRCNETGTRNFQMEIPCKWT</sequence>
<proteinExistence type="predicted"/>
<evidence type="ECO:0000256" key="1">
    <source>
        <dbReference type="SAM" id="SignalP"/>
    </source>
</evidence>
<feature type="chain" id="PRO_5045392539" description="Secreted protein" evidence="1">
    <location>
        <begin position="22"/>
        <end position="105"/>
    </location>
</feature>
<keyword evidence="1" id="KW-0732">Signal</keyword>
<keyword evidence="3" id="KW-1185">Reference proteome</keyword>
<dbReference type="Proteomes" id="UP001642540">
    <property type="component" value="Unassembled WGS sequence"/>
</dbReference>
<evidence type="ECO:0000313" key="3">
    <source>
        <dbReference type="Proteomes" id="UP001642540"/>
    </source>
</evidence>
<evidence type="ECO:0000313" key="2">
    <source>
        <dbReference type="EMBL" id="CAL8142372.1"/>
    </source>
</evidence>
<evidence type="ECO:0008006" key="4">
    <source>
        <dbReference type="Google" id="ProtNLM"/>
    </source>
</evidence>
<reference evidence="2 3" key="1">
    <citation type="submission" date="2024-08" db="EMBL/GenBank/DDBJ databases">
        <authorList>
            <person name="Cucini C."/>
            <person name="Frati F."/>
        </authorList>
    </citation>
    <scope>NUCLEOTIDE SEQUENCE [LARGE SCALE GENOMIC DNA]</scope>
</reference>
<organism evidence="2 3">
    <name type="scientific">Orchesella dallaii</name>
    <dbReference type="NCBI Taxonomy" id="48710"/>
    <lineage>
        <taxon>Eukaryota</taxon>
        <taxon>Metazoa</taxon>
        <taxon>Ecdysozoa</taxon>
        <taxon>Arthropoda</taxon>
        <taxon>Hexapoda</taxon>
        <taxon>Collembola</taxon>
        <taxon>Entomobryomorpha</taxon>
        <taxon>Entomobryoidea</taxon>
        <taxon>Orchesellidae</taxon>
        <taxon>Orchesellinae</taxon>
        <taxon>Orchesella</taxon>
    </lineage>
</organism>
<accession>A0ABP1S3A1</accession>
<feature type="signal peptide" evidence="1">
    <location>
        <begin position="1"/>
        <end position="21"/>
    </location>
</feature>
<gene>
    <name evidence="2" type="ORF">ODALV1_LOCUS29028</name>
</gene>
<protein>
    <recommendedName>
        <fullName evidence="4">Secreted protein</fullName>
    </recommendedName>
</protein>
<name>A0ABP1S3A1_9HEXA</name>
<dbReference type="EMBL" id="CAXLJM020000148">
    <property type="protein sequence ID" value="CAL8142372.1"/>
    <property type="molecule type" value="Genomic_DNA"/>
</dbReference>